<keyword evidence="3" id="KW-1185">Reference proteome</keyword>
<evidence type="ECO:0008006" key="4">
    <source>
        <dbReference type="Google" id="ProtNLM"/>
    </source>
</evidence>
<evidence type="ECO:0000256" key="1">
    <source>
        <dbReference type="SAM" id="Phobius"/>
    </source>
</evidence>
<name>A0ABR0NE04_GOSAR</name>
<dbReference type="EMBL" id="JARKNE010000010">
    <property type="protein sequence ID" value="KAK5793034.1"/>
    <property type="molecule type" value="Genomic_DNA"/>
</dbReference>
<reference evidence="2 3" key="1">
    <citation type="submission" date="2023-03" db="EMBL/GenBank/DDBJ databases">
        <title>WGS of Gossypium arboreum.</title>
        <authorList>
            <person name="Yu D."/>
        </authorList>
    </citation>
    <scope>NUCLEOTIDE SEQUENCE [LARGE SCALE GENOMIC DNA]</scope>
    <source>
        <tissue evidence="2">Leaf</tissue>
    </source>
</reference>
<comment type="caution">
    <text evidence="2">The sequence shown here is derived from an EMBL/GenBank/DDBJ whole genome shotgun (WGS) entry which is preliminary data.</text>
</comment>
<proteinExistence type="predicted"/>
<gene>
    <name evidence="2" type="ORF">PVK06_034169</name>
</gene>
<protein>
    <recommendedName>
        <fullName evidence="4">Retrotransposon Copia-like N-terminal domain-containing protein</fullName>
    </recommendedName>
</protein>
<evidence type="ECO:0000313" key="3">
    <source>
        <dbReference type="Proteomes" id="UP001358586"/>
    </source>
</evidence>
<dbReference type="Proteomes" id="UP001358586">
    <property type="component" value="Chromosome 10"/>
</dbReference>
<keyword evidence="1" id="KW-1133">Transmembrane helix</keyword>
<feature type="transmembrane region" description="Helical" evidence="1">
    <location>
        <begin position="88"/>
        <end position="110"/>
    </location>
</feature>
<keyword evidence="1" id="KW-0812">Transmembrane</keyword>
<evidence type="ECO:0000313" key="2">
    <source>
        <dbReference type="EMBL" id="KAK5793034.1"/>
    </source>
</evidence>
<sequence>MSTTASADSTTAPPCCSMFTSTQLVQSFPHHDTVKLDENNFVQWQQHIRLITKGYNLTQFLEGTLPAPSRFVQSLDGFWWQIRKPRLMFNRISCLLLGFFLLLAHLFCLVSKMRSRRVTFGPPLLVSLLLSPVRSSPESVMIST</sequence>
<organism evidence="2 3">
    <name type="scientific">Gossypium arboreum</name>
    <name type="common">Tree cotton</name>
    <name type="synonym">Gossypium nanking</name>
    <dbReference type="NCBI Taxonomy" id="29729"/>
    <lineage>
        <taxon>Eukaryota</taxon>
        <taxon>Viridiplantae</taxon>
        <taxon>Streptophyta</taxon>
        <taxon>Embryophyta</taxon>
        <taxon>Tracheophyta</taxon>
        <taxon>Spermatophyta</taxon>
        <taxon>Magnoliopsida</taxon>
        <taxon>eudicotyledons</taxon>
        <taxon>Gunneridae</taxon>
        <taxon>Pentapetalae</taxon>
        <taxon>rosids</taxon>
        <taxon>malvids</taxon>
        <taxon>Malvales</taxon>
        <taxon>Malvaceae</taxon>
        <taxon>Malvoideae</taxon>
        <taxon>Gossypium</taxon>
    </lineage>
</organism>
<accession>A0ABR0NE04</accession>
<keyword evidence="1" id="KW-0472">Membrane</keyword>